<dbReference type="InterPro" id="IPR039426">
    <property type="entry name" value="TonB-dep_rcpt-like"/>
</dbReference>
<evidence type="ECO:0000256" key="3">
    <source>
        <dbReference type="ARBA" id="ARBA00022452"/>
    </source>
</evidence>
<evidence type="ECO:0000256" key="6">
    <source>
        <dbReference type="ARBA" id="ARBA00023077"/>
    </source>
</evidence>
<evidence type="ECO:0000259" key="13">
    <source>
        <dbReference type="Pfam" id="PF07715"/>
    </source>
</evidence>
<keyword evidence="9 10" id="KW-0998">Cell outer membrane</keyword>
<dbReference type="GO" id="GO:0015344">
    <property type="term" value="F:siderophore uptake transmembrane transporter activity"/>
    <property type="evidence" value="ECO:0007669"/>
    <property type="project" value="TreeGrafter"/>
</dbReference>
<organism evidence="14 15">
    <name type="scientific">Nonlabens marinus S1-08</name>
    <dbReference type="NCBI Taxonomy" id="1454201"/>
    <lineage>
        <taxon>Bacteria</taxon>
        <taxon>Pseudomonadati</taxon>
        <taxon>Bacteroidota</taxon>
        <taxon>Flavobacteriia</taxon>
        <taxon>Flavobacteriales</taxon>
        <taxon>Flavobacteriaceae</taxon>
        <taxon>Nonlabens</taxon>
    </lineage>
</organism>
<keyword evidence="4 10" id="KW-0812">Transmembrane</keyword>
<dbReference type="SUPFAM" id="SSF49464">
    <property type="entry name" value="Carboxypeptidase regulatory domain-like"/>
    <property type="match status" value="1"/>
</dbReference>
<dbReference type="InterPro" id="IPR000531">
    <property type="entry name" value="Beta-barrel_TonB"/>
</dbReference>
<evidence type="ECO:0000313" key="15">
    <source>
        <dbReference type="Proteomes" id="UP000031760"/>
    </source>
</evidence>
<dbReference type="PANTHER" id="PTHR30069">
    <property type="entry name" value="TONB-DEPENDENT OUTER MEMBRANE RECEPTOR"/>
    <property type="match status" value="1"/>
</dbReference>
<dbReference type="InterPro" id="IPR036942">
    <property type="entry name" value="Beta-barrel_TonB_sf"/>
</dbReference>
<dbReference type="Proteomes" id="UP000031760">
    <property type="component" value="Chromosome"/>
</dbReference>
<comment type="similarity">
    <text evidence="10 11">Belongs to the TonB-dependent receptor family.</text>
</comment>
<evidence type="ECO:0000256" key="2">
    <source>
        <dbReference type="ARBA" id="ARBA00022448"/>
    </source>
</evidence>
<dbReference type="SUPFAM" id="SSF56935">
    <property type="entry name" value="Porins"/>
    <property type="match status" value="1"/>
</dbReference>
<dbReference type="InterPro" id="IPR008969">
    <property type="entry name" value="CarboxyPept-like_regulatory"/>
</dbReference>
<evidence type="ECO:0000256" key="11">
    <source>
        <dbReference type="RuleBase" id="RU003357"/>
    </source>
</evidence>
<dbReference type="InterPro" id="IPR012910">
    <property type="entry name" value="Plug_dom"/>
</dbReference>
<keyword evidence="7 10" id="KW-0472">Membrane</keyword>
<keyword evidence="5" id="KW-0732">Signal</keyword>
<reference evidence="14 15" key="1">
    <citation type="journal article" date="2014" name="Proc. Natl. Acad. Sci. U.S.A.">
        <title>Functional characterization of flavobacteria rhodopsins reveals a unique class of light-driven chloride pump in bacteria.</title>
        <authorList>
            <person name="Yoshizawa S."/>
            <person name="Kumagai Y."/>
            <person name="Kim H."/>
            <person name="Ogura Y."/>
            <person name="Hayashi T."/>
            <person name="Iwasaki W."/>
            <person name="DeLong E.F."/>
            <person name="Kogure K."/>
        </authorList>
    </citation>
    <scope>NUCLEOTIDE SEQUENCE [LARGE SCALE GENOMIC DNA]</scope>
    <source>
        <strain evidence="14 15">S1-08</strain>
    </source>
</reference>
<evidence type="ECO:0000256" key="7">
    <source>
        <dbReference type="ARBA" id="ARBA00023136"/>
    </source>
</evidence>
<dbReference type="PROSITE" id="PS52016">
    <property type="entry name" value="TONB_DEPENDENT_REC_3"/>
    <property type="match status" value="1"/>
</dbReference>
<evidence type="ECO:0000256" key="9">
    <source>
        <dbReference type="ARBA" id="ARBA00023237"/>
    </source>
</evidence>
<keyword evidence="2 10" id="KW-0813">Transport</keyword>
<feature type="domain" description="TonB-dependent receptor plug" evidence="13">
    <location>
        <begin position="122"/>
        <end position="224"/>
    </location>
</feature>
<evidence type="ECO:0000256" key="1">
    <source>
        <dbReference type="ARBA" id="ARBA00004571"/>
    </source>
</evidence>
<dbReference type="GO" id="GO:0044718">
    <property type="term" value="P:siderophore transmembrane transport"/>
    <property type="evidence" value="ECO:0007669"/>
    <property type="project" value="TreeGrafter"/>
</dbReference>
<dbReference type="EMBL" id="AP014548">
    <property type="protein sequence ID" value="BAO55671.1"/>
    <property type="molecule type" value="Genomic_DNA"/>
</dbReference>
<dbReference type="KEGG" id="nmf:NMS_1662"/>
<name>W8W042_9FLAO</name>
<gene>
    <name evidence="14" type="ORF">NMS_1662</name>
</gene>
<dbReference type="Gene3D" id="2.60.40.1120">
    <property type="entry name" value="Carboxypeptidase-like, regulatory domain"/>
    <property type="match status" value="1"/>
</dbReference>
<dbReference type="InterPro" id="IPR037066">
    <property type="entry name" value="Plug_dom_sf"/>
</dbReference>
<evidence type="ECO:0000259" key="12">
    <source>
        <dbReference type="Pfam" id="PF00593"/>
    </source>
</evidence>
<evidence type="ECO:0000256" key="10">
    <source>
        <dbReference type="PROSITE-ProRule" id="PRU01360"/>
    </source>
</evidence>
<proteinExistence type="inferred from homology"/>
<protein>
    <submittedName>
        <fullName evidence="14">Outer membrane hemin receptor</fullName>
    </submittedName>
</protein>
<evidence type="ECO:0000256" key="4">
    <source>
        <dbReference type="ARBA" id="ARBA00022692"/>
    </source>
</evidence>
<dbReference type="Gene3D" id="2.170.130.10">
    <property type="entry name" value="TonB-dependent receptor, plug domain"/>
    <property type="match status" value="1"/>
</dbReference>
<dbReference type="HOGENOM" id="CLU_008287_10_0_10"/>
<dbReference type="GO" id="GO:0009279">
    <property type="term" value="C:cell outer membrane"/>
    <property type="evidence" value="ECO:0007669"/>
    <property type="project" value="UniProtKB-SubCell"/>
</dbReference>
<sequence length="815" mass="92040">MLKQLWTVVTILFIGIPIVNAQDCQIQLKGTVTDFHDGEPLAFAQFYIKDQQKSTTSNEEGTYIFRNLCAGEYEMIISHFDCITKTVKLSIYEDQIQNFTLEHHVNDLDQVKVIADVHDDHESTQSTTRVLKETINKYSGATLGDALATVQGVSILKTGNSVTKPVIHGLYGSRVAIVNDGMRQQDQEWGVEHAPNIDLNTAGNIQVIKGASALRYGGDAIGGTILIDPERVIVKDTLKGQLISQIQSNGRGGSVTGSLGNYNNTGWYQQATLTYKRLGDFEAPDYVLSNTGSSTYAANLVAGYQSFEYGASLKYSFYDSELGILRASHIGNAAGLAQSINSGQPFRISDFTYDIDAPKQEVQHHAVQFNGYKRLKDLGKLEVDYSFQYNNRLEFDIRRAENRDRASLDLDLFTHNLMTYLLIDRYSNTDIEIGIDGMLQTNIPNPDTGVRRLIPDYESQKVGAFASVNHELNDKWFLEAGARYDYYHIDAEKFYISTRWESLGYDQQFPQFEVSENEGQIFTNPVLDFNLMAFTVGAKYLMDDHYDFSVNLSTANRAPNPSELFSDGLHHALATIELGQLDLQKEQSYKINLTAHAVHNDFDIEINPYVNIVQDFMQLIPIGLETTGRGAFPVSQYEQVNAVLAGVDLGATWNIFYRSLVDPETRRESIDENLLLNSRFSYIYGQNTTDDEPLIYMPPPVFDNELVWENGIIDNLTLRISNTTMLKQNRFPDTDFPAEVFDDQGNSTIVNVEISETPKAYSLWNLVASYAFAKAQLNLSLNNVLNTTYRDYLNRQRFYADDIGRDIQLQFIYNF</sequence>
<evidence type="ECO:0000256" key="8">
    <source>
        <dbReference type="ARBA" id="ARBA00023170"/>
    </source>
</evidence>
<dbReference type="Pfam" id="PF00593">
    <property type="entry name" value="TonB_dep_Rec_b-barrel"/>
    <property type="match status" value="1"/>
</dbReference>
<evidence type="ECO:0000256" key="5">
    <source>
        <dbReference type="ARBA" id="ARBA00022729"/>
    </source>
</evidence>
<dbReference type="AlphaFoldDB" id="W8W042"/>
<keyword evidence="15" id="KW-1185">Reference proteome</keyword>
<accession>W8W042</accession>
<dbReference type="Pfam" id="PF13715">
    <property type="entry name" value="CarbopepD_reg_2"/>
    <property type="match status" value="1"/>
</dbReference>
<keyword evidence="6 11" id="KW-0798">TonB box</keyword>
<feature type="domain" description="TonB-dependent receptor-like beta-barrel" evidence="12">
    <location>
        <begin position="260"/>
        <end position="784"/>
    </location>
</feature>
<dbReference type="RefSeq" id="WP_041496231.1">
    <property type="nucleotide sequence ID" value="NZ_AP014548.1"/>
</dbReference>
<dbReference type="STRING" id="1454201.NMS_1662"/>
<dbReference type="Pfam" id="PF07715">
    <property type="entry name" value="Plug"/>
    <property type="match status" value="1"/>
</dbReference>
<keyword evidence="8 14" id="KW-0675">Receptor</keyword>
<comment type="subcellular location">
    <subcellularLocation>
        <location evidence="1 10">Cell outer membrane</location>
        <topology evidence="1 10">Multi-pass membrane protein</topology>
    </subcellularLocation>
</comment>
<dbReference type="OrthoDB" id="9795928at2"/>
<keyword evidence="3 10" id="KW-1134">Transmembrane beta strand</keyword>
<dbReference type="Gene3D" id="2.40.170.20">
    <property type="entry name" value="TonB-dependent receptor, beta-barrel domain"/>
    <property type="match status" value="1"/>
</dbReference>
<dbReference type="PANTHER" id="PTHR30069:SF29">
    <property type="entry name" value="HEMOGLOBIN AND HEMOGLOBIN-HAPTOGLOBIN-BINDING PROTEIN 1-RELATED"/>
    <property type="match status" value="1"/>
</dbReference>
<evidence type="ECO:0000313" key="14">
    <source>
        <dbReference type="EMBL" id="BAO55671.1"/>
    </source>
</evidence>